<dbReference type="AlphaFoldDB" id="A0A6V7VYH5"/>
<dbReference type="EMBL" id="CAJEWN010000355">
    <property type="protein sequence ID" value="CAD2179852.1"/>
    <property type="molecule type" value="Genomic_DNA"/>
</dbReference>
<protein>
    <submittedName>
        <fullName evidence="1">Uncharacterized protein</fullName>
    </submittedName>
</protein>
<name>A0A6V7VYH5_MELEN</name>
<gene>
    <name evidence="1" type="ORF">MENT_LOCUS31889</name>
</gene>
<reference evidence="1 2" key="1">
    <citation type="submission" date="2020-08" db="EMBL/GenBank/DDBJ databases">
        <authorList>
            <person name="Koutsovoulos G."/>
            <person name="Danchin GJ E."/>
        </authorList>
    </citation>
    <scope>NUCLEOTIDE SEQUENCE [LARGE SCALE GENOMIC DNA]</scope>
</reference>
<dbReference type="Proteomes" id="UP000580250">
    <property type="component" value="Unassembled WGS sequence"/>
</dbReference>
<evidence type="ECO:0000313" key="2">
    <source>
        <dbReference type="Proteomes" id="UP000580250"/>
    </source>
</evidence>
<dbReference type="OrthoDB" id="5909307at2759"/>
<organism evidence="1 2">
    <name type="scientific">Meloidogyne enterolobii</name>
    <name type="common">Root-knot nematode worm</name>
    <name type="synonym">Meloidogyne mayaguensis</name>
    <dbReference type="NCBI Taxonomy" id="390850"/>
    <lineage>
        <taxon>Eukaryota</taxon>
        <taxon>Metazoa</taxon>
        <taxon>Ecdysozoa</taxon>
        <taxon>Nematoda</taxon>
        <taxon>Chromadorea</taxon>
        <taxon>Rhabditida</taxon>
        <taxon>Tylenchina</taxon>
        <taxon>Tylenchomorpha</taxon>
        <taxon>Tylenchoidea</taxon>
        <taxon>Meloidogynidae</taxon>
        <taxon>Meloidogyninae</taxon>
        <taxon>Meloidogyne</taxon>
    </lineage>
</organism>
<sequence>MIFNKIKDSKDFEKENFDSDLNEEILDSSVYKDYIQDLHKKEILALLPEEWIEINEIEKLQKQNVLYRYLNATKEVKEIMSAKHKMRELLGENLYVLELKQPTLFRLDLHICSIKLLSPYDKLAYSKSLTSVKRGRLNISWLN</sequence>
<accession>A0A6V7VYH5</accession>
<evidence type="ECO:0000313" key="1">
    <source>
        <dbReference type="EMBL" id="CAD2179852.1"/>
    </source>
</evidence>
<comment type="caution">
    <text evidence="1">The sequence shown here is derived from an EMBL/GenBank/DDBJ whole genome shotgun (WGS) entry which is preliminary data.</text>
</comment>
<proteinExistence type="predicted"/>